<dbReference type="EMBL" id="QPJW01000001">
    <property type="protein sequence ID" value="RCX22540.1"/>
    <property type="molecule type" value="Genomic_DNA"/>
</dbReference>
<evidence type="ECO:0008006" key="3">
    <source>
        <dbReference type="Google" id="ProtNLM"/>
    </source>
</evidence>
<evidence type="ECO:0000313" key="1">
    <source>
        <dbReference type="EMBL" id="RCX22540.1"/>
    </source>
</evidence>
<accession>A0A369BLT9</accession>
<protein>
    <recommendedName>
        <fullName evidence="3">S-layer family protein</fullName>
    </recommendedName>
</protein>
<gene>
    <name evidence="1" type="ORF">DFP94_101120</name>
</gene>
<evidence type="ECO:0000313" key="2">
    <source>
        <dbReference type="Proteomes" id="UP000253090"/>
    </source>
</evidence>
<name>A0A369BLT9_9BACL</name>
<proteinExistence type="predicted"/>
<organism evidence="1 2">
    <name type="scientific">Fontibacillus phaseoli</name>
    <dbReference type="NCBI Taxonomy" id="1416533"/>
    <lineage>
        <taxon>Bacteria</taxon>
        <taxon>Bacillati</taxon>
        <taxon>Bacillota</taxon>
        <taxon>Bacilli</taxon>
        <taxon>Bacillales</taxon>
        <taxon>Paenibacillaceae</taxon>
        <taxon>Fontibacillus</taxon>
    </lineage>
</organism>
<comment type="caution">
    <text evidence="1">The sequence shown here is derived from an EMBL/GenBank/DDBJ whole genome shotgun (WGS) entry which is preliminary data.</text>
</comment>
<sequence length="111" mass="12252">MCAGETTFSVIRNSKARPGGAFGTDEPIRREEAAIFIWRLVKFAMDAAPAQADLKRPVAPWASEGVQYVVSRELYGPEVEASGGKVDYKPRDPLLRQEAAALIDMMQQKLL</sequence>
<reference evidence="1 2" key="1">
    <citation type="submission" date="2018-07" db="EMBL/GenBank/DDBJ databases">
        <title>Genomic Encyclopedia of Type Strains, Phase III (KMG-III): the genomes of soil and plant-associated and newly described type strains.</title>
        <authorList>
            <person name="Whitman W."/>
        </authorList>
    </citation>
    <scope>NUCLEOTIDE SEQUENCE [LARGE SCALE GENOMIC DNA]</scope>
    <source>
        <strain evidence="1 2">CECT 8333</strain>
    </source>
</reference>
<dbReference type="AlphaFoldDB" id="A0A369BLT9"/>
<dbReference type="Proteomes" id="UP000253090">
    <property type="component" value="Unassembled WGS sequence"/>
</dbReference>
<keyword evidence="2" id="KW-1185">Reference proteome</keyword>